<comment type="caution">
    <text evidence="1">The sequence shown here is derived from an EMBL/GenBank/DDBJ whole genome shotgun (WGS) entry which is preliminary data.</text>
</comment>
<reference evidence="1" key="1">
    <citation type="submission" date="2021-06" db="EMBL/GenBank/DDBJ databases">
        <authorList>
            <person name="Kallberg Y."/>
            <person name="Tangrot J."/>
            <person name="Rosling A."/>
        </authorList>
    </citation>
    <scope>NUCLEOTIDE SEQUENCE</scope>
    <source>
        <strain evidence="1">AZ414A</strain>
    </source>
</reference>
<accession>A0A9N9GUV7</accession>
<dbReference type="Gene3D" id="1.10.260.40">
    <property type="entry name" value="lambda repressor-like DNA-binding domains"/>
    <property type="match status" value="1"/>
</dbReference>
<dbReference type="Proteomes" id="UP000789706">
    <property type="component" value="Unassembled WGS sequence"/>
</dbReference>
<dbReference type="GO" id="GO:0003677">
    <property type="term" value="F:DNA binding"/>
    <property type="evidence" value="ECO:0007669"/>
    <property type="project" value="InterPro"/>
</dbReference>
<sequence length="147" mass="17269">SNLQDYYLIVDKETNDAYFCFNKAVKDGWNDLVQNYEQITEVELEFETNERGNKKVIRLPENATTLEKAKYELCEKILGYQQENNISDKELAQKIHLTTGETKDILYCHIDYFTLDRLITYAGRLFAPREIKVIVEPKKDNLHARTV</sequence>
<dbReference type="OrthoDB" id="2406350at2759"/>
<dbReference type="InterPro" id="IPR010982">
    <property type="entry name" value="Lambda_DNA-bd_dom_sf"/>
</dbReference>
<feature type="non-terminal residue" evidence="1">
    <location>
        <position position="1"/>
    </location>
</feature>
<gene>
    <name evidence="1" type="ORF">DEBURN_LOCUS10656</name>
</gene>
<organism evidence="1 2">
    <name type="scientific">Diversispora eburnea</name>
    <dbReference type="NCBI Taxonomy" id="1213867"/>
    <lineage>
        <taxon>Eukaryota</taxon>
        <taxon>Fungi</taxon>
        <taxon>Fungi incertae sedis</taxon>
        <taxon>Mucoromycota</taxon>
        <taxon>Glomeromycotina</taxon>
        <taxon>Glomeromycetes</taxon>
        <taxon>Diversisporales</taxon>
        <taxon>Diversisporaceae</taxon>
        <taxon>Diversispora</taxon>
    </lineage>
</organism>
<name>A0A9N9GUV7_9GLOM</name>
<evidence type="ECO:0000313" key="2">
    <source>
        <dbReference type="Proteomes" id="UP000789706"/>
    </source>
</evidence>
<dbReference type="EMBL" id="CAJVPK010003523">
    <property type="protein sequence ID" value="CAG8628162.1"/>
    <property type="molecule type" value="Genomic_DNA"/>
</dbReference>
<dbReference type="AlphaFoldDB" id="A0A9N9GUV7"/>
<evidence type="ECO:0000313" key="1">
    <source>
        <dbReference type="EMBL" id="CAG8628162.1"/>
    </source>
</evidence>
<proteinExistence type="predicted"/>
<keyword evidence="2" id="KW-1185">Reference proteome</keyword>
<protein>
    <submittedName>
        <fullName evidence="1">11982_t:CDS:1</fullName>
    </submittedName>
</protein>